<protein>
    <submittedName>
        <fullName evidence="2">Uncharacterized protein</fullName>
    </submittedName>
</protein>
<feature type="region of interest" description="Disordered" evidence="1">
    <location>
        <begin position="1"/>
        <end position="44"/>
    </location>
</feature>
<sequence>MGELTRHISTDPTVRHKHGDLPQLLPHQLNQQGNPGLAKSPITL</sequence>
<feature type="compositionally biased region" description="Low complexity" evidence="1">
    <location>
        <begin position="21"/>
        <end position="35"/>
    </location>
</feature>
<dbReference type="AlphaFoldDB" id="A0A7W7RLV4"/>
<proteinExistence type="predicted"/>
<evidence type="ECO:0000313" key="2">
    <source>
        <dbReference type="EMBL" id="MBB4934375.1"/>
    </source>
</evidence>
<reference evidence="2 3" key="1">
    <citation type="submission" date="2020-08" db="EMBL/GenBank/DDBJ databases">
        <title>Sequencing the genomes of 1000 actinobacteria strains.</title>
        <authorList>
            <person name="Klenk H.-P."/>
        </authorList>
    </citation>
    <scope>NUCLEOTIDE SEQUENCE [LARGE SCALE GENOMIC DNA]</scope>
    <source>
        <strain evidence="2 3">DSM 102030</strain>
    </source>
</reference>
<evidence type="ECO:0000313" key="3">
    <source>
        <dbReference type="Proteomes" id="UP000523007"/>
    </source>
</evidence>
<accession>A0A7W7RLV4</accession>
<dbReference type="EMBL" id="JACHJT010000001">
    <property type="protein sequence ID" value="MBB4934375.1"/>
    <property type="molecule type" value="Genomic_DNA"/>
</dbReference>
<gene>
    <name evidence="2" type="ORF">F4561_005195</name>
</gene>
<comment type="caution">
    <text evidence="2">The sequence shown here is derived from an EMBL/GenBank/DDBJ whole genome shotgun (WGS) entry which is preliminary data.</text>
</comment>
<dbReference type="RefSeq" id="WP_281384122.1">
    <property type="nucleotide sequence ID" value="NZ_JACHJT010000001.1"/>
</dbReference>
<evidence type="ECO:0000256" key="1">
    <source>
        <dbReference type="SAM" id="MobiDB-lite"/>
    </source>
</evidence>
<keyword evidence="3" id="KW-1185">Reference proteome</keyword>
<organism evidence="2 3">
    <name type="scientific">Lipingzhangella halophila</name>
    <dbReference type="NCBI Taxonomy" id="1783352"/>
    <lineage>
        <taxon>Bacteria</taxon>
        <taxon>Bacillati</taxon>
        <taxon>Actinomycetota</taxon>
        <taxon>Actinomycetes</taxon>
        <taxon>Streptosporangiales</taxon>
        <taxon>Nocardiopsidaceae</taxon>
        <taxon>Lipingzhangella</taxon>
    </lineage>
</organism>
<name>A0A7W7RLV4_9ACTN</name>
<dbReference type="Proteomes" id="UP000523007">
    <property type="component" value="Unassembled WGS sequence"/>
</dbReference>